<evidence type="ECO:0000313" key="1">
    <source>
        <dbReference type="EMBL" id="AGC34511.1"/>
    </source>
</evidence>
<dbReference type="RefSeq" id="YP_007379047.1">
    <property type="nucleotide sequence ID" value="NC_020158.1"/>
</dbReference>
<evidence type="ECO:0000313" key="2">
    <source>
        <dbReference type="Proteomes" id="UP000011137"/>
    </source>
</evidence>
<name>L7TI40_9CAUD</name>
<dbReference type="OrthoDB" id="31566at10239"/>
<sequence length="123" mass="13986">MEITMDLERGDLDSNCWDCNDDATTWVHMSDGMRRYFCADCVQVIFRHSKDPEDLDEHPQCAHCRSCGKLTLRDFCPVNSCPECQSDGHAEEYVEAIQNAADEFSEAQTELTDEDGVKVVDDE</sequence>
<dbReference type="GeneID" id="14477383"/>
<gene>
    <name evidence="1" type="primary">142</name>
    <name evidence="1" type="ORF">HVTV1_142</name>
</gene>
<proteinExistence type="predicted"/>
<reference evidence="1 2" key="1">
    <citation type="journal article" date="2013" name="J. Virol.">
        <title>Insights into head-tailed viruses infecting extremely halophilic archaea.</title>
        <authorList>
            <person name="Pietila M.K."/>
            <person name="Laurinmaki P."/>
            <person name="Russell D.A."/>
            <person name="Ko C.C."/>
            <person name="Jacobs-Sera D."/>
            <person name="Butcher S.J."/>
            <person name="Bamford D.H."/>
            <person name="Hendrix R.W."/>
        </authorList>
    </citation>
    <scope>NUCLEOTIDE SEQUENCE [LARGE SCALE GENOMIC DNA]</scope>
</reference>
<accession>L7TI40</accession>
<dbReference type="KEGG" id="vg:14477383"/>
<protein>
    <submittedName>
        <fullName evidence="1">Uncharacterized protein</fullName>
    </submittedName>
</protein>
<organism evidence="1 2">
    <name type="scientific">Haloarcula vallismortis tailed virus 1</name>
    <dbReference type="NCBI Taxonomy" id="1262528"/>
    <lineage>
        <taxon>Viruses</taxon>
        <taxon>Duplodnaviria</taxon>
        <taxon>Heunggongvirae</taxon>
        <taxon>Uroviricota</taxon>
        <taxon>Caudoviricetes</taxon>
        <taxon>Thumleimavirales</taxon>
        <taxon>Druskaviridae</taxon>
        <taxon>Tredecimvirus</taxon>
        <taxon>Tredecimvirus thailandense</taxon>
        <taxon>Tredecimvirus HVTV1</taxon>
    </lineage>
</organism>
<dbReference type="Proteomes" id="UP000011137">
    <property type="component" value="Segment"/>
</dbReference>
<keyword evidence="2" id="KW-1185">Reference proteome</keyword>
<dbReference type="EMBL" id="KC117377">
    <property type="protein sequence ID" value="AGC34511.1"/>
    <property type="molecule type" value="Genomic_DNA"/>
</dbReference>